<evidence type="ECO:0000313" key="1">
    <source>
        <dbReference type="EMBL" id="GBP17077.1"/>
    </source>
</evidence>
<keyword evidence="2" id="KW-1185">Reference proteome</keyword>
<dbReference type="AlphaFoldDB" id="A0A4C1TSV3"/>
<protein>
    <submittedName>
        <fullName evidence="1">Uncharacterized protein</fullName>
    </submittedName>
</protein>
<name>A0A4C1TSV3_EUMVA</name>
<dbReference type="EMBL" id="BGZK01000084">
    <property type="protein sequence ID" value="GBP17077.1"/>
    <property type="molecule type" value="Genomic_DNA"/>
</dbReference>
<proteinExistence type="predicted"/>
<evidence type="ECO:0000313" key="2">
    <source>
        <dbReference type="Proteomes" id="UP000299102"/>
    </source>
</evidence>
<sequence length="103" mass="11358">MDIDLSELNALRHRLTEHRESHVCPVSYKSEPWPMAVSELTAGRGAEWRSGTGIKIGNGAGVKARNSTATTIKNGNEIWIDSNVVRYEGTNSMFTQAKPQVET</sequence>
<gene>
    <name evidence="1" type="ORF">EVAR_8143_1</name>
</gene>
<dbReference type="Proteomes" id="UP000299102">
    <property type="component" value="Unassembled WGS sequence"/>
</dbReference>
<accession>A0A4C1TSV3</accession>
<reference evidence="1 2" key="1">
    <citation type="journal article" date="2019" name="Commun. Biol.">
        <title>The bagworm genome reveals a unique fibroin gene that provides high tensile strength.</title>
        <authorList>
            <person name="Kono N."/>
            <person name="Nakamura H."/>
            <person name="Ohtoshi R."/>
            <person name="Tomita M."/>
            <person name="Numata K."/>
            <person name="Arakawa K."/>
        </authorList>
    </citation>
    <scope>NUCLEOTIDE SEQUENCE [LARGE SCALE GENOMIC DNA]</scope>
</reference>
<comment type="caution">
    <text evidence="1">The sequence shown here is derived from an EMBL/GenBank/DDBJ whole genome shotgun (WGS) entry which is preliminary data.</text>
</comment>
<organism evidence="1 2">
    <name type="scientific">Eumeta variegata</name>
    <name type="common">Bagworm moth</name>
    <name type="synonym">Eumeta japonica</name>
    <dbReference type="NCBI Taxonomy" id="151549"/>
    <lineage>
        <taxon>Eukaryota</taxon>
        <taxon>Metazoa</taxon>
        <taxon>Ecdysozoa</taxon>
        <taxon>Arthropoda</taxon>
        <taxon>Hexapoda</taxon>
        <taxon>Insecta</taxon>
        <taxon>Pterygota</taxon>
        <taxon>Neoptera</taxon>
        <taxon>Endopterygota</taxon>
        <taxon>Lepidoptera</taxon>
        <taxon>Glossata</taxon>
        <taxon>Ditrysia</taxon>
        <taxon>Tineoidea</taxon>
        <taxon>Psychidae</taxon>
        <taxon>Oiketicinae</taxon>
        <taxon>Eumeta</taxon>
    </lineage>
</organism>